<accession>A0ABX8S7J3</accession>
<gene>
    <name evidence="1" type="ORF">KV203_13800</name>
</gene>
<proteinExistence type="predicted"/>
<dbReference type="GO" id="GO:0008168">
    <property type="term" value="F:methyltransferase activity"/>
    <property type="evidence" value="ECO:0007669"/>
    <property type="project" value="UniProtKB-KW"/>
</dbReference>
<keyword evidence="1" id="KW-0808">Transferase</keyword>
<keyword evidence="1" id="KW-0489">Methyltransferase</keyword>
<dbReference type="RefSeq" id="WP_066470372.1">
    <property type="nucleotide sequence ID" value="NZ_CBCRUZ010000002.1"/>
</dbReference>
<organism evidence="1 2">
    <name type="scientific">Skermania pinensis</name>
    <dbReference type="NCBI Taxonomy" id="39122"/>
    <lineage>
        <taxon>Bacteria</taxon>
        <taxon>Bacillati</taxon>
        <taxon>Actinomycetota</taxon>
        <taxon>Actinomycetes</taxon>
        <taxon>Mycobacteriales</taxon>
        <taxon>Gordoniaceae</taxon>
        <taxon>Skermania</taxon>
    </lineage>
</organism>
<sequence length="311" mass="34352">MSSKYDAVVDPDAPNNAHSFAVEMVGWNQRVLELGAASGHVTRVLAARGCDVTAVEHDPSAAADLDGHAAAVVVGDLNDPSLLDQLDDSYDVILAGDVLEHLVDPQSVLDRMVRRLAPNGRIIVSLPNVAHADIRMALAQGRFDYNDWGLLDSTHIRFFTMKTIEQMVRRSGLLITELKRVRMPAFETEIKVDRRTIPTALISEIFKDPEAETYQFVFTAVRDDGIAQTSRLAAKYLAASADHERILISSRVREILSAEPGPVRAVLESSSRVDVDEIGAHIRKAYTMAKRDGVRQTVRAISAKVRRDYVK</sequence>
<dbReference type="Pfam" id="PF13489">
    <property type="entry name" value="Methyltransf_23"/>
    <property type="match status" value="1"/>
</dbReference>
<protein>
    <submittedName>
        <fullName evidence="1">Class I SAM-dependent methyltransferase</fullName>
    </submittedName>
</protein>
<dbReference type="GO" id="GO:0032259">
    <property type="term" value="P:methylation"/>
    <property type="evidence" value="ECO:0007669"/>
    <property type="project" value="UniProtKB-KW"/>
</dbReference>
<dbReference type="PANTHER" id="PTHR43861">
    <property type="entry name" value="TRANS-ACONITATE 2-METHYLTRANSFERASE-RELATED"/>
    <property type="match status" value="1"/>
</dbReference>
<evidence type="ECO:0000313" key="1">
    <source>
        <dbReference type="EMBL" id="QXQ12979.1"/>
    </source>
</evidence>
<keyword evidence="2" id="KW-1185">Reference proteome</keyword>
<evidence type="ECO:0000313" key="2">
    <source>
        <dbReference type="Proteomes" id="UP000887023"/>
    </source>
</evidence>
<dbReference type="EMBL" id="CP079105">
    <property type="protein sequence ID" value="QXQ12979.1"/>
    <property type="molecule type" value="Genomic_DNA"/>
</dbReference>
<dbReference type="Gene3D" id="3.40.50.150">
    <property type="entry name" value="Vaccinia Virus protein VP39"/>
    <property type="match status" value="1"/>
</dbReference>
<reference evidence="1" key="1">
    <citation type="submission" date="2021-07" db="EMBL/GenBank/DDBJ databases">
        <title>Candidatus Kaistella beijingensis sp. nov. isolated from a municipal wastewater treatment plant is involved in sludge foaming.</title>
        <authorList>
            <person name="Song Y."/>
            <person name="Liu S.-J."/>
        </authorList>
    </citation>
    <scope>NUCLEOTIDE SEQUENCE</scope>
    <source>
        <strain evidence="1">DSM 43998</strain>
    </source>
</reference>
<dbReference type="Proteomes" id="UP000887023">
    <property type="component" value="Chromosome"/>
</dbReference>
<name>A0ABX8S7J3_9ACTN</name>
<dbReference type="InterPro" id="IPR029063">
    <property type="entry name" value="SAM-dependent_MTases_sf"/>
</dbReference>
<dbReference type="CDD" id="cd02440">
    <property type="entry name" value="AdoMet_MTases"/>
    <property type="match status" value="1"/>
</dbReference>
<dbReference type="SUPFAM" id="SSF53335">
    <property type="entry name" value="S-adenosyl-L-methionine-dependent methyltransferases"/>
    <property type="match status" value="1"/>
</dbReference>